<evidence type="ECO:0000256" key="8">
    <source>
        <dbReference type="SAM" id="MobiDB-lite"/>
    </source>
</evidence>
<dbReference type="PANTHER" id="PTHR24347">
    <property type="entry name" value="SERINE/THREONINE-PROTEIN KINASE"/>
    <property type="match status" value="1"/>
</dbReference>
<evidence type="ECO:0000256" key="6">
    <source>
        <dbReference type="ARBA" id="ARBA00022840"/>
    </source>
</evidence>
<feature type="compositionally biased region" description="Low complexity" evidence="8">
    <location>
        <begin position="353"/>
        <end position="364"/>
    </location>
</feature>
<evidence type="ECO:0000256" key="5">
    <source>
        <dbReference type="ARBA" id="ARBA00022777"/>
    </source>
</evidence>
<evidence type="ECO:0000259" key="9">
    <source>
        <dbReference type="PROSITE" id="PS50011"/>
    </source>
</evidence>
<dbReference type="EC" id="3.1.4.12" evidence="1"/>
<dbReference type="Gene3D" id="3.30.200.20">
    <property type="entry name" value="Phosphorylase Kinase, domain 1"/>
    <property type="match status" value="1"/>
</dbReference>
<feature type="compositionally biased region" description="Polar residues" evidence="8">
    <location>
        <begin position="365"/>
        <end position="374"/>
    </location>
</feature>
<evidence type="ECO:0000256" key="3">
    <source>
        <dbReference type="ARBA" id="ARBA00022679"/>
    </source>
</evidence>
<dbReference type="SUPFAM" id="SSF56112">
    <property type="entry name" value="Protein kinase-like (PK-like)"/>
    <property type="match status" value="1"/>
</dbReference>
<dbReference type="Pfam" id="PF00069">
    <property type="entry name" value="Pkinase"/>
    <property type="match status" value="1"/>
</dbReference>
<feature type="compositionally biased region" description="Basic and acidic residues" evidence="8">
    <location>
        <begin position="274"/>
        <end position="284"/>
    </location>
</feature>
<evidence type="ECO:0000256" key="4">
    <source>
        <dbReference type="ARBA" id="ARBA00022741"/>
    </source>
</evidence>
<dbReference type="PROSITE" id="PS50011">
    <property type="entry name" value="PROTEIN_KINASE_DOM"/>
    <property type="match status" value="1"/>
</dbReference>
<feature type="binding site" evidence="7">
    <location>
        <position position="39"/>
    </location>
    <ligand>
        <name>ATP</name>
        <dbReference type="ChEBI" id="CHEBI:30616"/>
    </ligand>
</feature>
<organism evidence="10 11">
    <name type="scientific">Rhizophlyctis rosea</name>
    <dbReference type="NCBI Taxonomy" id="64517"/>
    <lineage>
        <taxon>Eukaryota</taxon>
        <taxon>Fungi</taxon>
        <taxon>Fungi incertae sedis</taxon>
        <taxon>Chytridiomycota</taxon>
        <taxon>Chytridiomycota incertae sedis</taxon>
        <taxon>Chytridiomycetes</taxon>
        <taxon>Rhizophlyctidales</taxon>
        <taxon>Rhizophlyctidaceae</taxon>
        <taxon>Rhizophlyctis</taxon>
    </lineage>
</organism>
<dbReference type="SMART" id="SM00220">
    <property type="entry name" value="S_TKc"/>
    <property type="match status" value="1"/>
</dbReference>
<gene>
    <name evidence="10" type="primary">CAMK1G</name>
    <name evidence="10" type="ORF">HK097_002635</name>
</gene>
<name>A0AAD5X430_9FUNG</name>
<evidence type="ECO:0000256" key="7">
    <source>
        <dbReference type="PROSITE-ProRule" id="PRU10141"/>
    </source>
</evidence>
<dbReference type="FunFam" id="3.30.200.20:FF:000315">
    <property type="entry name" value="Calcium-dependent protein kinase 3"/>
    <property type="match status" value="1"/>
</dbReference>
<comment type="caution">
    <text evidence="10">The sequence shown here is derived from an EMBL/GenBank/DDBJ whole genome shotgun (WGS) entry which is preliminary data.</text>
</comment>
<dbReference type="CDD" id="cd09078">
    <property type="entry name" value="nSMase"/>
    <property type="match status" value="1"/>
</dbReference>
<dbReference type="GO" id="GO:0005524">
    <property type="term" value="F:ATP binding"/>
    <property type="evidence" value="ECO:0007669"/>
    <property type="project" value="UniProtKB-UniRule"/>
</dbReference>
<feature type="compositionally biased region" description="Polar residues" evidence="8">
    <location>
        <begin position="332"/>
        <end position="343"/>
    </location>
</feature>
<dbReference type="InterPro" id="IPR000719">
    <property type="entry name" value="Prot_kinase_dom"/>
</dbReference>
<feature type="region of interest" description="Disordered" evidence="8">
    <location>
        <begin position="270"/>
        <end position="374"/>
    </location>
</feature>
<evidence type="ECO:0000313" key="11">
    <source>
        <dbReference type="Proteomes" id="UP001212841"/>
    </source>
</evidence>
<keyword evidence="2" id="KW-0723">Serine/threonine-protein kinase</keyword>
<accession>A0AAD5X430</accession>
<dbReference type="InterPro" id="IPR008271">
    <property type="entry name" value="Ser/Thr_kinase_AS"/>
</dbReference>
<dbReference type="PROSITE" id="PS00108">
    <property type="entry name" value="PROTEIN_KINASE_ST"/>
    <property type="match status" value="1"/>
</dbReference>
<feature type="domain" description="Protein kinase" evidence="9">
    <location>
        <begin position="10"/>
        <end position="266"/>
    </location>
</feature>
<dbReference type="FunFam" id="1.10.510.10:FF:000026">
    <property type="entry name" value="Calcium/calmodulin-dependent protein kinase type 1"/>
    <property type="match status" value="1"/>
</dbReference>
<dbReference type="CDD" id="cd05117">
    <property type="entry name" value="STKc_CAMK"/>
    <property type="match status" value="1"/>
</dbReference>
<dbReference type="Gene3D" id="3.60.10.10">
    <property type="entry name" value="Endonuclease/exonuclease/phosphatase"/>
    <property type="match status" value="1"/>
</dbReference>
<dbReference type="PROSITE" id="PS00107">
    <property type="entry name" value="PROTEIN_KINASE_ATP"/>
    <property type="match status" value="1"/>
</dbReference>
<keyword evidence="6 7" id="KW-0067">ATP-binding</keyword>
<dbReference type="InterPro" id="IPR017766">
    <property type="entry name" value="Sphingomyelinase/PLipase_C"/>
</dbReference>
<keyword evidence="5 10" id="KW-0418">Kinase</keyword>
<dbReference type="GO" id="GO:0004674">
    <property type="term" value="F:protein serine/threonine kinase activity"/>
    <property type="evidence" value="ECO:0007669"/>
    <property type="project" value="UniProtKB-KW"/>
</dbReference>
<keyword evidence="11" id="KW-1185">Reference proteome</keyword>
<proteinExistence type="predicted"/>
<reference evidence="10" key="1">
    <citation type="submission" date="2020-05" db="EMBL/GenBank/DDBJ databases">
        <title>Phylogenomic resolution of chytrid fungi.</title>
        <authorList>
            <person name="Stajich J.E."/>
            <person name="Amses K."/>
            <person name="Simmons R."/>
            <person name="Seto K."/>
            <person name="Myers J."/>
            <person name="Bonds A."/>
            <person name="Quandt C.A."/>
            <person name="Barry K."/>
            <person name="Liu P."/>
            <person name="Grigoriev I."/>
            <person name="Longcore J.E."/>
            <person name="James T.Y."/>
        </authorList>
    </citation>
    <scope>NUCLEOTIDE SEQUENCE</scope>
    <source>
        <strain evidence="10">JEL0318</strain>
    </source>
</reference>
<dbReference type="InterPro" id="IPR017441">
    <property type="entry name" value="Protein_kinase_ATP_BS"/>
</dbReference>
<dbReference type="SUPFAM" id="SSF56219">
    <property type="entry name" value="DNase I-like"/>
    <property type="match status" value="1"/>
</dbReference>
<dbReference type="Gene3D" id="1.10.510.10">
    <property type="entry name" value="Transferase(Phosphotransferase) domain 1"/>
    <property type="match status" value="1"/>
</dbReference>
<dbReference type="Pfam" id="PF03372">
    <property type="entry name" value="Exo_endo_phos"/>
    <property type="match status" value="1"/>
</dbReference>
<evidence type="ECO:0000313" key="10">
    <source>
        <dbReference type="EMBL" id="KAJ3054115.1"/>
    </source>
</evidence>
<dbReference type="EMBL" id="JADGJD010000158">
    <property type="protein sequence ID" value="KAJ3054115.1"/>
    <property type="molecule type" value="Genomic_DNA"/>
</dbReference>
<dbReference type="InterPro" id="IPR036691">
    <property type="entry name" value="Endo/exonu/phosph_ase_sf"/>
</dbReference>
<protein>
    <recommendedName>
        <fullName evidence="1">sphingomyelin phosphodiesterase</fullName>
        <ecNumber evidence="1">3.1.4.12</ecNumber>
    </recommendedName>
</protein>
<dbReference type="InterPro" id="IPR011009">
    <property type="entry name" value="Kinase-like_dom_sf"/>
</dbReference>
<sequence length="720" mass="80104">MPRDPFGGKYELGDQLGTGAFSEVRTGVEKATGKKFAVKIIDKALCKGKEGMIDTEVRILKQVKHENIIQLYEMYEMDNKIYLIMELVTGGELFDEIVSRGKYSEVDAAKIIHKILLAISYLHDMGIAHRDLKPENLLLSERSKSGKIMISDFGLSKIFSDDEVMKTACGTPGYVAPEVLQRKGYGKAVDLWSIGVITYILLCGYPPFYHKDNVELFKQIMAGKYEFDRPWWENISDEAKDFIRHLLVVRPGNRYDARQALDHPFIKMNTVSEQTDRPPAKDISKQVQKHLSKGLSGVSKGSFKEGPNMGSVDNVASQPGRPIGDKHADSAVISSNESVNSTGSRKRPETSKRATTSTKSADTSGRSINEQANRSYQYPQTPYGLKFLTYNIFLRPPGIRNNASDHKQSRLNRFGEQQIPNYDVLCLQEVFAYGTNRQTKMINYGRKSGLEYWVCSPSKGLLSGTVDGGLLIMSKYPIVKTERMTFKKGVHNDRFSAKGVIYARVAVSPTSNIHVFNTHLQSTYEPKATLQDASVVTRLTQIAALKEFIDACTKDKPAGEPIFLAGSINVNGRKTAEKGDDSDEYAILMKLLRGDPAAFLQHQASVASTPTTSGGSPTAARPTPMFVRDLCKETFGEHPITYGDVWDHQSKTPKETALTAVESLRSCTCVDYLFMMNTVEIGEIAAPEGKQTRIERFGVEGEPYNQLSDHYGISAEIRVN</sequence>
<dbReference type="GO" id="GO:0005576">
    <property type="term" value="C:extracellular region"/>
    <property type="evidence" value="ECO:0007669"/>
    <property type="project" value="InterPro"/>
</dbReference>
<dbReference type="GO" id="GO:0004767">
    <property type="term" value="F:sphingomyelin phosphodiesterase activity"/>
    <property type="evidence" value="ECO:0007669"/>
    <property type="project" value="UniProtKB-EC"/>
</dbReference>
<keyword evidence="3" id="KW-0808">Transferase</keyword>
<dbReference type="AlphaFoldDB" id="A0AAD5X430"/>
<evidence type="ECO:0000256" key="2">
    <source>
        <dbReference type="ARBA" id="ARBA00022527"/>
    </source>
</evidence>
<dbReference type="InterPro" id="IPR005135">
    <property type="entry name" value="Endo/exonuclease/phosphatase"/>
</dbReference>
<evidence type="ECO:0000256" key="1">
    <source>
        <dbReference type="ARBA" id="ARBA00012369"/>
    </source>
</evidence>
<keyword evidence="4 7" id="KW-0547">Nucleotide-binding</keyword>
<dbReference type="Proteomes" id="UP001212841">
    <property type="component" value="Unassembled WGS sequence"/>
</dbReference>